<dbReference type="AlphaFoldDB" id="A0AAD0QRR3"/>
<protein>
    <submittedName>
        <fullName evidence="2">DsbA family oxidoreductase</fullName>
    </submittedName>
</protein>
<dbReference type="GO" id="GO:0016491">
    <property type="term" value="F:oxidoreductase activity"/>
    <property type="evidence" value="ECO:0007669"/>
    <property type="project" value="InterPro"/>
</dbReference>
<reference evidence="2 3" key="1">
    <citation type="submission" date="2018-07" db="EMBL/GenBank/DDBJ databases">
        <title>Complete genome sequence of a Pseudomonas plecoglossicida strain pathogenic to the marine fish, Larimichthys crocea.</title>
        <authorList>
            <person name="Tao Z."/>
        </authorList>
    </citation>
    <scope>NUCLEOTIDE SEQUENCE [LARGE SCALE GENOMIC DNA]</scope>
    <source>
        <strain evidence="2 3">XSDHY-P</strain>
    </source>
</reference>
<evidence type="ECO:0000313" key="3">
    <source>
        <dbReference type="Proteomes" id="UP000256503"/>
    </source>
</evidence>
<dbReference type="EMBL" id="CP031146">
    <property type="protein sequence ID" value="AXM94505.1"/>
    <property type="molecule type" value="Genomic_DNA"/>
</dbReference>
<evidence type="ECO:0000259" key="1">
    <source>
        <dbReference type="Pfam" id="PF01323"/>
    </source>
</evidence>
<dbReference type="PANTHER" id="PTHR13887">
    <property type="entry name" value="GLUTATHIONE S-TRANSFERASE KAPPA"/>
    <property type="match status" value="1"/>
</dbReference>
<accession>A0AAD0QRR3</accession>
<proteinExistence type="predicted"/>
<name>A0AAD0QRR3_PSEDL</name>
<feature type="domain" description="DSBA-like thioredoxin" evidence="1">
    <location>
        <begin position="7"/>
        <end position="208"/>
    </location>
</feature>
<dbReference type="CDD" id="cd03024">
    <property type="entry name" value="DsbA_FrnE"/>
    <property type="match status" value="1"/>
</dbReference>
<dbReference type="Proteomes" id="UP000256503">
    <property type="component" value="Chromosome"/>
</dbReference>
<gene>
    <name evidence="2" type="ORF">DVB73_00995</name>
</gene>
<dbReference type="GeneID" id="49611982"/>
<dbReference type="Gene3D" id="3.40.30.10">
    <property type="entry name" value="Glutaredoxin"/>
    <property type="match status" value="1"/>
</dbReference>
<evidence type="ECO:0000313" key="2">
    <source>
        <dbReference type="EMBL" id="AXM94505.1"/>
    </source>
</evidence>
<dbReference type="InterPro" id="IPR001853">
    <property type="entry name" value="DSBA-like_thioredoxin_dom"/>
</dbReference>
<sequence length="220" mass="24415">MKRSLSIDVYFDFICPWCLIGRRQLQRALAYFQAAEPEVEIDVAWQGVQLLSEMPVEGQPFAEFYRRRLGSEQMVLQRQAQVREAAAMVGEQIDFSRILRMPNTADAHRLFMHASELGNAQQVEALLERLLAAYFHRSEDLGDRDTLLRIAEECGFAPDTLAGSLRGDGLPFASASAEAAGRGVPCFVFDDRLQVVGAQPVEALLEAMHMAVARSAGAVQ</sequence>
<organism evidence="2 3">
    <name type="scientific">Pseudomonas plecoglossicida</name>
    <dbReference type="NCBI Taxonomy" id="70775"/>
    <lineage>
        <taxon>Bacteria</taxon>
        <taxon>Pseudomonadati</taxon>
        <taxon>Pseudomonadota</taxon>
        <taxon>Gammaproteobacteria</taxon>
        <taxon>Pseudomonadales</taxon>
        <taxon>Pseudomonadaceae</taxon>
        <taxon>Pseudomonas</taxon>
    </lineage>
</organism>
<dbReference type="Pfam" id="PF01323">
    <property type="entry name" value="DSBA"/>
    <property type="match status" value="1"/>
</dbReference>
<dbReference type="PANTHER" id="PTHR13887:SF41">
    <property type="entry name" value="THIOREDOXIN SUPERFAMILY PROTEIN"/>
    <property type="match status" value="1"/>
</dbReference>
<dbReference type="SUPFAM" id="SSF52833">
    <property type="entry name" value="Thioredoxin-like"/>
    <property type="match status" value="1"/>
</dbReference>
<dbReference type="InterPro" id="IPR036249">
    <property type="entry name" value="Thioredoxin-like_sf"/>
</dbReference>
<dbReference type="RefSeq" id="WP_016395057.1">
    <property type="nucleotide sequence ID" value="NZ_BSOM01000002.1"/>
</dbReference>